<protein>
    <recommendedName>
        <fullName evidence="3">Transposase</fullName>
    </recommendedName>
</protein>
<dbReference type="RefSeq" id="WP_274512234.1">
    <property type="nucleotide sequence ID" value="NZ_CP082270.1"/>
</dbReference>
<gene>
    <name evidence="1" type="ORF">K5L94_06000</name>
</gene>
<dbReference type="EMBL" id="CP082270">
    <property type="protein sequence ID" value="WDM64839.1"/>
    <property type="molecule type" value="Genomic_DNA"/>
</dbReference>
<dbReference type="Proteomes" id="UP001216828">
    <property type="component" value="Chromosome"/>
</dbReference>
<name>A0ABY7Y4D8_9GAMM</name>
<sequence length="122" mass="13971">MALRYRSTNKKPDQKRSFSLQLKPQAEIEPTTRHLGVDISDYSPALRIRRSRDGKDEINDLFDLQASLIGLIISAQTSLQQLLNQGIDQQLAITFNQASKAFPRQLKVALRCDFNQQRRQMG</sequence>
<evidence type="ECO:0008006" key="3">
    <source>
        <dbReference type="Google" id="ProtNLM"/>
    </source>
</evidence>
<keyword evidence="2" id="KW-1185">Reference proteome</keyword>
<evidence type="ECO:0000313" key="2">
    <source>
        <dbReference type="Proteomes" id="UP001216828"/>
    </source>
</evidence>
<evidence type="ECO:0000313" key="1">
    <source>
        <dbReference type="EMBL" id="WDM64839.1"/>
    </source>
</evidence>
<reference evidence="1 2" key="1">
    <citation type="submission" date="2021-08" db="EMBL/GenBank/DDBJ databases">
        <title>Stenotrophomonas forensis sp. nov., isolated from contaminated viral transport media.</title>
        <authorList>
            <person name="Nguyen S.V."/>
            <person name="Edwards D."/>
            <person name="Scott S."/>
            <person name="Doss J."/>
            <person name="Merid S."/>
            <person name="Zelaya E."/>
            <person name="Maza C."/>
            <person name="Mann M."/>
            <person name="Hamilton B."/>
            <person name="Blackwell R."/>
            <person name="Tran A."/>
            <person name="Hauser J."/>
        </authorList>
    </citation>
    <scope>NUCLEOTIDE SEQUENCE [LARGE SCALE GENOMIC DNA]</scope>
    <source>
        <strain evidence="1 2">DFS-20110405</strain>
    </source>
</reference>
<accession>A0ABY7Y4D8</accession>
<organism evidence="1 2">
    <name type="scientific">Stenotrophomonas forensis</name>
    <dbReference type="NCBI Taxonomy" id="2871169"/>
    <lineage>
        <taxon>Bacteria</taxon>
        <taxon>Pseudomonadati</taxon>
        <taxon>Pseudomonadota</taxon>
        <taxon>Gammaproteobacteria</taxon>
        <taxon>Lysobacterales</taxon>
        <taxon>Lysobacteraceae</taxon>
        <taxon>Stenotrophomonas</taxon>
        <taxon>Stenotrophomonas maltophilia group</taxon>
    </lineage>
</organism>
<proteinExistence type="predicted"/>